<dbReference type="STRING" id="906968.Trebr_1785"/>
<dbReference type="GO" id="GO:0006355">
    <property type="term" value="P:regulation of DNA-templated transcription"/>
    <property type="evidence" value="ECO:0007669"/>
    <property type="project" value="InterPro"/>
</dbReference>
<evidence type="ECO:0000313" key="1">
    <source>
        <dbReference type="EMBL" id="AEE17207.1"/>
    </source>
</evidence>
<dbReference type="HOGENOM" id="CLU_192351_0_0_12"/>
<dbReference type="RefSeq" id="WP_013758912.1">
    <property type="nucleotide sequence ID" value="NC_015500.1"/>
</dbReference>
<dbReference type="EMBL" id="CP002696">
    <property type="protein sequence ID" value="AEE17207.1"/>
    <property type="molecule type" value="Genomic_DNA"/>
</dbReference>
<dbReference type="eggNOG" id="ENOG5030TZW">
    <property type="taxonomic scope" value="Bacteria"/>
</dbReference>
<dbReference type="KEGG" id="tbe:Trebr_1785"/>
<organism evidence="1 2">
    <name type="scientific">Treponema brennaborense (strain DSM 12168 / CIP 105900 / DD5/3)</name>
    <dbReference type="NCBI Taxonomy" id="906968"/>
    <lineage>
        <taxon>Bacteria</taxon>
        <taxon>Pseudomonadati</taxon>
        <taxon>Spirochaetota</taxon>
        <taxon>Spirochaetia</taxon>
        <taxon>Spirochaetales</taxon>
        <taxon>Treponemataceae</taxon>
        <taxon>Treponema</taxon>
    </lineage>
</organism>
<dbReference type="InterPro" id="IPR013321">
    <property type="entry name" value="Arc_rbn_hlx_hlx"/>
</dbReference>
<protein>
    <recommendedName>
        <fullName evidence="3">CopG-like domain-containing protein DNA-binding</fullName>
    </recommendedName>
</protein>
<evidence type="ECO:0000313" key="2">
    <source>
        <dbReference type="Proteomes" id="UP000006546"/>
    </source>
</evidence>
<keyword evidence="2" id="KW-1185">Reference proteome</keyword>
<name>F4LII2_TREBD</name>
<evidence type="ECO:0008006" key="3">
    <source>
        <dbReference type="Google" id="ProtNLM"/>
    </source>
</evidence>
<dbReference type="SUPFAM" id="SSF47598">
    <property type="entry name" value="Ribbon-helix-helix"/>
    <property type="match status" value="1"/>
</dbReference>
<dbReference type="AlphaFoldDB" id="F4LII2"/>
<proteinExistence type="predicted"/>
<dbReference type="Proteomes" id="UP000006546">
    <property type="component" value="Chromosome"/>
</dbReference>
<dbReference type="OrthoDB" id="362459at2"/>
<gene>
    <name evidence="1" type="ordered locus">Trebr_1785</name>
</gene>
<dbReference type="InterPro" id="IPR010985">
    <property type="entry name" value="Ribbon_hlx_hlx"/>
</dbReference>
<reference evidence="2" key="1">
    <citation type="submission" date="2011-04" db="EMBL/GenBank/DDBJ databases">
        <title>The complete genome of Treponema brennaborense DSM 12168.</title>
        <authorList>
            <person name="Lucas S."/>
            <person name="Han J."/>
            <person name="Lapidus A."/>
            <person name="Bruce D."/>
            <person name="Goodwin L."/>
            <person name="Pitluck S."/>
            <person name="Peters L."/>
            <person name="Kyrpides N."/>
            <person name="Mavromatis K."/>
            <person name="Ivanova N."/>
            <person name="Mikhailova N."/>
            <person name="Pagani I."/>
            <person name="Teshima H."/>
            <person name="Detter J.C."/>
            <person name="Tapia R."/>
            <person name="Han C."/>
            <person name="Land M."/>
            <person name="Hauser L."/>
            <person name="Markowitz V."/>
            <person name="Cheng J.-F."/>
            <person name="Hugenholtz P."/>
            <person name="Woyke T."/>
            <person name="Wu D."/>
            <person name="Gronow S."/>
            <person name="Wellnitz S."/>
            <person name="Brambilla E."/>
            <person name="Klenk H.-P."/>
            <person name="Eisen J.A."/>
        </authorList>
    </citation>
    <scope>NUCLEOTIDE SEQUENCE [LARGE SCALE GENOMIC DNA]</scope>
    <source>
        <strain evidence="2">DSM 12168 / CIP 105900 / DD5/3</strain>
    </source>
</reference>
<sequence length="78" mass="8946">MASLSISLKPTLLVKLDECAEKFGYTKSKIAENAISRYLEELEEDRADYQLAEKAWFDFVSNGEKTYTLTEVEKEFGL</sequence>
<dbReference type="Gene3D" id="1.10.1220.10">
    <property type="entry name" value="Met repressor-like"/>
    <property type="match status" value="1"/>
</dbReference>
<accession>F4LII2</accession>